<evidence type="ECO:0000256" key="1">
    <source>
        <dbReference type="SAM" id="Coils"/>
    </source>
</evidence>
<dbReference type="PANTHER" id="PTHR34452:SF7">
    <property type="entry name" value="MYOSIN HEAVY CHAIN-RELATED PROTEIN"/>
    <property type="match status" value="1"/>
</dbReference>
<gene>
    <name evidence="4" type="ORF">A4U43_C04F8940</name>
</gene>
<organism evidence="4 5">
    <name type="scientific">Asparagus officinalis</name>
    <name type="common">Garden asparagus</name>
    <dbReference type="NCBI Taxonomy" id="4686"/>
    <lineage>
        <taxon>Eukaryota</taxon>
        <taxon>Viridiplantae</taxon>
        <taxon>Streptophyta</taxon>
        <taxon>Embryophyta</taxon>
        <taxon>Tracheophyta</taxon>
        <taxon>Spermatophyta</taxon>
        <taxon>Magnoliopsida</taxon>
        <taxon>Liliopsida</taxon>
        <taxon>Asparagales</taxon>
        <taxon>Asparagaceae</taxon>
        <taxon>Asparagoideae</taxon>
        <taxon>Asparagus</taxon>
    </lineage>
</organism>
<evidence type="ECO:0000313" key="5">
    <source>
        <dbReference type="Proteomes" id="UP000243459"/>
    </source>
</evidence>
<keyword evidence="5" id="KW-1185">Reference proteome</keyword>
<name>A0A5P1EZE6_ASPOF</name>
<evidence type="ECO:0000313" key="4">
    <source>
        <dbReference type="EMBL" id="ONK71465.1"/>
    </source>
</evidence>
<dbReference type="PROSITE" id="PS51840">
    <property type="entry name" value="C2_NT"/>
    <property type="match status" value="1"/>
</dbReference>
<feature type="compositionally biased region" description="Basic and acidic residues" evidence="2">
    <location>
        <begin position="146"/>
        <end position="162"/>
    </location>
</feature>
<evidence type="ECO:0000259" key="3">
    <source>
        <dbReference type="PROSITE" id="PS51840"/>
    </source>
</evidence>
<dbReference type="OMA" id="HEERINH"/>
<dbReference type="Pfam" id="PF10358">
    <property type="entry name" value="NT-C2"/>
    <property type="match status" value="1"/>
</dbReference>
<feature type="coiled-coil region" evidence="1">
    <location>
        <begin position="399"/>
        <end position="440"/>
    </location>
</feature>
<feature type="coiled-coil region" evidence="1">
    <location>
        <begin position="241"/>
        <end position="300"/>
    </location>
</feature>
<proteinExistence type="predicted"/>
<feature type="domain" description="C2 NT-type" evidence="3">
    <location>
        <begin position="6"/>
        <end position="142"/>
    </location>
</feature>
<reference evidence="5" key="1">
    <citation type="journal article" date="2017" name="Nat. Commun.">
        <title>The asparagus genome sheds light on the origin and evolution of a young Y chromosome.</title>
        <authorList>
            <person name="Harkess A."/>
            <person name="Zhou J."/>
            <person name="Xu C."/>
            <person name="Bowers J.E."/>
            <person name="Van der Hulst R."/>
            <person name="Ayyampalayam S."/>
            <person name="Mercati F."/>
            <person name="Riccardi P."/>
            <person name="McKain M.R."/>
            <person name="Kakrana A."/>
            <person name="Tang H."/>
            <person name="Ray J."/>
            <person name="Groenendijk J."/>
            <person name="Arikit S."/>
            <person name="Mathioni S.M."/>
            <person name="Nakano M."/>
            <person name="Shan H."/>
            <person name="Telgmann-Rauber A."/>
            <person name="Kanno A."/>
            <person name="Yue Z."/>
            <person name="Chen H."/>
            <person name="Li W."/>
            <person name="Chen Y."/>
            <person name="Xu X."/>
            <person name="Zhang Y."/>
            <person name="Luo S."/>
            <person name="Chen H."/>
            <person name="Gao J."/>
            <person name="Mao Z."/>
            <person name="Pires J.C."/>
            <person name="Luo M."/>
            <person name="Kudrna D."/>
            <person name="Wing R.A."/>
            <person name="Meyers B.C."/>
            <person name="Yi K."/>
            <person name="Kong H."/>
            <person name="Lavrijsen P."/>
            <person name="Sunseri F."/>
            <person name="Falavigna A."/>
            <person name="Ye Y."/>
            <person name="Leebens-Mack J.H."/>
            <person name="Chen G."/>
        </authorList>
    </citation>
    <scope>NUCLEOTIDE SEQUENCE [LARGE SCALE GENOMIC DNA]</scope>
    <source>
        <strain evidence="5">cv. DH0086</strain>
    </source>
</reference>
<dbReference type="InterPro" id="IPR019448">
    <property type="entry name" value="NT-C2"/>
</dbReference>
<protein>
    <recommendedName>
        <fullName evidence="3">C2 NT-type domain-containing protein</fullName>
    </recommendedName>
</protein>
<accession>A0A5P1EZE6</accession>
<keyword evidence="1" id="KW-0175">Coiled coil</keyword>
<dbReference type="EMBL" id="CM007384">
    <property type="protein sequence ID" value="ONK71465.1"/>
    <property type="molecule type" value="Genomic_DNA"/>
</dbReference>
<feature type="region of interest" description="Disordered" evidence="2">
    <location>
        <begin position="144"/>
        <end position="197"/>
    </location>
</feature>
<dbReference type="Proteomes" id="UP000243459">
    <property type="component" value="Chromosome 4"/>
</dbReference>
<dbReference type="AlphaFoldDB" id="A0A5P1EZE6"/>
<dbReference type="Gramene" id="ONK71465">
    <property type="protein sequence ID" value="ONK71465"/>
    <property type="gene ID" value="A4U43_C04F8940"/>
</dbReference>
<evidence type="ECO:0000256" key="2">
    <source>
        <dbReference type="SAM" id="MobiDB-lite"/>
    </source>
</evidence>
<sequence>MFRAARWRSEKNKIKAMFKLQFKATQVPGKGWEAVMVTLVPVDIGKPSLRSEKIAVVNGECRWLNPMYETVKLTQDQKTGKISDKVYQFIVSATGQAKTGVLGEINVNLAEYAEVYKPTSVSLPLQDSNNGAILHVTIQRVQNDAQGREAVENGETPKEGNENKGNFAKSPRITLKSQLSNPENEEGGKADTGTNDINAAEEGSFINSKALVKFHSSRNMPSHGDSSGDLGKSSSFDGVSASAHLSIINDLESHVENLEKELEKQSEEYEANLANLVRGKVEEEQRAIQAEEELRKTRWKNANTVEQLQGEFKRLSSQISTTFCANEDLEDIDTKSFGDENRNILDINVSQFLEKIIQDEDFVDHSHDTTDERLRRNLDANTKAEVETLASCPYDQNKLAEVLSQMEELKEQNESMEAELKEMQQRYSEMSLKFAEVEGERQQLVIRIRTLKNAMKN</sequence>
<dbReference type="PANTHER" id="PTHR34452">
    <property type="entry name" value="MYOSIN HEAVY CHAIN-RELATED PROTEIN"/>
    <property type="match status" value="1"/>
</dbReference>